<dbReference type="RefSeq" id="WP_187741944.1">
    <property type="nucleotide sequence ID" value="NZ_CP060825.1"/>
</dbReference>
<evidence type="ECO:0008006" key="5">
    <source>
        <dbReference type="Google" id="ProtNLM"/>
    </source>
</evidence>
<accession>A0A7H0HWC8</accession>
<proteinExistence type="predicted"/>
<gene>
    <name evidence="3" type="ORF">IAG43_19270</name>
</gene>
<feature type="transmembrane region" description="Helical" evidence="2">
    <location>
        <begin position="95"/>
        <end position="119"/>
    </location>
</feature>
<evidence type="ECO:0000313" key="3">
    <source>
        <dbReference type="EMBL" id="QNP64844.1"/>
    </source>
</evidence>
<name>A0A7H0HWC8_9ACTN</name>
<keyword evidence="2" id="KW-0812">Transmembrane</keyword>
<sequence>MSFGDPNNPYAQQGQPQGQQPGYGYPQAPPVQPYGGGYPTGPTEMPGAVKAARIFLYIIVVCQVIVAGIYGYSISEFDKTTSELSGTDAEVFADLGKGVLGFLLGLSLVFAALGLALALKYASGGNGVRVCAIVYGSFAIVSGIFTIPVGLVTLIVAILLIVFAAKRDSAEWFKRPRH</sequence>
<evidence type="ECO:0000256" key="2">
    <source>
        <dbReference type="SAM" id="Phobius"/>
    </source>
</evidence>
<keyword evidence="2" id="KW-1133">Transmembrane helix</keyword>
<evidence type="ECO:0000313" key="4">
    <source>
        <dbReference type="Proteomes" id="UP000516230"/>
    </source>
</evidence>
<organism evidence="3 4">
    <name type="scientific">Streptomyces genisteinicus</name>
    <dbReference type="NCBI Taxonomy" id="2768068"/>
    <lineage>
        <taxon>Bacteria</taxon>
        <taxon>Bacillati</taxon>
        <taxon>Actinomycetota</taxon>
        <taxon>Actinomycetes</taxon>
        <taxon>Kitasatosporales</taxon>
        <taxon>Streptomycetaceae</taxon>
        <taxon>Streptomyces</taxon>
    </lineage>
</organism>
<feature type="transmembrane region" description="Helical" evidence="2">
    <location>
        <begin position="54"/>
        <end position="75"/>
    </location>
</feature>
<feature type="transmembrane region" description="Helical" evidence="2">
    <location>
        <begin position="131"/>
        <end position="164"/>
    </location>
</feature>
<evidence type="ECO:0000256" key="1">
    <source>
        <dbReference type="SAM" id="MobiDB-lite"/>
    </source>
</evidence>
<keyword evidence="4" id="KW-1185">Reference proteome</keyword>
<keyword evidence="2" id="KW-0472">Membrane</keyword>
<dbReference type="AlphaFoldDB" id="A0A7H0HWC8"/>
<dbReference type="EMBL" id="CP060825">
    <property type="protein sequence ID" value="QNP64844.1"/>
    <property type="molecule type" value="Genomic_DNA"/>
</dbReference>
<feature type="compositionally biased region" description="Low complexity" evidence="1">
    <location>
        <begin position="9"/>
        <end position="26"/>
    </location>
</feature>
<feature type="region of interest" description="Disordered" evidence="1">
    <location>
        <begin position="1"/>
        <end position="26"/>
    </location>
</feature>
<reference evidence="3 4" key="1">
    <citation type="submission" date="2020-08" db="EMBL/GenBank/DDBJ databases">
        <title>A novel species.</title>
        <authorList>
            <person name="Gao J."/>
        </authorList>
    </citation>
    <scope>NUCLEOTIDE SEQUENCE [LARGE SCALE GENOMIC DNA]</scope>
    <source>
        <strain evidence="3 4">CRPJ-33</strain>
    </source>
</reference>
<dbReference type="KEGG" id="sgj:IAG43_19270"/>
<dbReference type="Proteomes" id="UP000516230">
    <property type="component" value="Chromosome"/>
</dbReference>
<protein>
    <recommendedName>
        <fullName evidence="5">DUF4064 domain-containing protein</fullName>
    </recommendedName>
</protein>